<name>A0A3A4R1M0_9BACT</name>
<gene>
    <name evidence="2" type="ORF">C4541_04950</name>
</gene>
<feature type="signal peptide" evidence="1">
    <location>
        <begin position="1"/>
        <end position="23"/>
    </location>
</feature>
<sequence length="217" mass="24127">MKSFMIYMFVICSFLFTVPPLKAAQVSDTDLWNYQNISSISSSVMASWSNVRDVFGAALSTVEAGRAMFTDTQPAGYQHWIQWTLNAPALVSNINLVAVHDLGGIEFRGMSRFILDAYVDSSWLTVVDYTVVPKEIGGKLVYGGGPYYTDTNRLELELSFGELTAQTWKAYFVQYGNTTSPRIMELDAFYTPEAVVSEPASLVLIAIGTAILLRKKR</sequence>
<protein>
    <recommendedName>
        <fullName evidence="4">PEP-CTERM sorting domain-containing protein</fullName>
    </recommendedName>
</protein>
<comment type="caution">
    <text evidence="2">The sequence shown here is derived from an EMBL/GenBank/DDBJ whole genome shotgun (WGS) entry which is preliminary data.</text>
</comment>
<evidence type="ECO:0000313" key="3">
    <source>
        <dbReference type="Proteomes" id="UP000266426"/>
    </source>
</evidence>
<dbReference type="EMBL" id="QZJZ01000037">
    <property type="protein sequence ID" value="RJP59984.1"/>
    <property type="molecule type" value="Genomic_DNA"/>
</dbReference>
<evidence type="ECO:0000313" key="2">
    <source>
        <dbReference type="EMBL" id="RJP59984.1"/>
    </source>
</evidence>
<keyword evidence="1" id="KW-0732">Signal</keyword>
<reference evidence="2 3" key="1">
    <citation type="journal article" date="2017" name="ISME J.">
        <title>Energy and carbon metabolisms in a deep terrestrial subsurface fluid microbial community.</title>
        <authorList>
            <person name="Momper L."/>
            <person name="Jungbluth S.P."/>
            <person name="Lee M.D."/>
            <person name="Amend J.P."/>
        </authorList>
    </citation>
    <scope>NUCLEOTIDE SEQUENCE [LARGE SCALE GENOMIC DNA]</scope>
    <source>
        <strain evidence="2">SURF_26</strain>
    </source>
</reference>
<accession>A0A3A4R1M0</accession>
<evidence type="ECO:0008006" key="4">
    <source>
        <dbReference type="Google" id="ProtNLM"/>
    </source>
</evidence>
<dbReference type="Proteomes" id="UP000266426">
    <property type="component" value="Unassembled WGS sequence"/>
</dbReference>
<organism evidence="2 3">
    <name type="scientific">Candidatus Auribacter fodinae</name>
    <dbReference type="NCBI Taxonomy" id="2093366"/>
    <lineage>
        <taxon>Bacteria</taxon>
        <taxon>Pseudomonadati</taxon>
        <taxon>Candidatus Auribacterota</taxon>
        <taxon>Candidatus Auribacteria</taxon>
        <taxon>Candidatus Auribacterales</taxon>
        <taxon>Candidatus Auribacteraceae</taxon>
        <taxon>Candidatus Auribacter</taxon>
    </lineage>
</organism>
<evidence type="ECO:0000256" key="1">
    <source>
        <dbReference type="SAM" id="SignalP"/>
    </source>
</evidence>
<feature type="chain" id="PRO_5017294323" description="PEP-CTERM sorting domain-containing protein" evidence="1">
    <location>
        <begin position="24"/>
        <end position="217"/>
    </location>
</feature>
<proteinExistence type="predicted"/>
<dbReference type="AlphaFoldDB" id="A0A3A4R1M0"/>